<reference evidence="2" key="1">
    <citation type="submission" date="2022-11" db="UniProtKB">
        <authorList>
            <consortium name="WormBaseParasite"/>
        </authorList>
    </citation>
    <scope>IDENTIFICATION</scope>
</reference>
<keyword evidence="1" id="KW-1185">Reference proteome</keyword>
<name>A0A915JY22_ROMCU</name>
<dbReference type="WBParaSite" id="nRc.2.0.1.t30909-RA">
    <property type="protein sequence ID" value="nRc.2.0.1.t30909-RA"/>
    <property type="gene ID" value="nRc.2.0.1.g30909"/>
</dbReference>
<organism evidence="1 2">
    <name type="scientific">Romanomermis culicivorax</name>
    <name type="common">Nematode worm</name>
    <dbReference type="NCBI Taxonomy" id="13658"/>
    <lineage>
        <taxon>Eukaryota</taxon>
        <taxon>Metazoa</taxon>
        <taxon>Ecdysozoa</taxon>
        <taxon>Nematoda</taxon>
        <taxon>Enoplea</taxon>
        <taxon>Dorylaimia</taxon>
        <taxon>Mermithida</taxon>
        <taxon>Mermithoidea</taxon>
        <taxon>Mermithidae</taxon>
        <taxon>Romanomermis</taxon>
    </lineage>
</organism>
<proteinExistence type="predicted"/>
<accession>A0A915JY22</accession>
<evidence type="ECO:0000313" key="1">
    <source>
        <dbReference type="Proteomes" id="UP000887565"/>
    </source>
</evidence>
<dbReference type="AlphaFoldDB" id="A0A915JY22"/>
<protein>
    <submittedName>
        <fullName evidence="2">Uncharacterized protein</fullName>
    </submittedName>
</protein>
<dbReference type="Proteomes" id="UP000887565">
    <property type="component" value="Unplaced"/>
</dbReference>
<evidence type="ECO:0000313" key="2">
    <source>
        <dbReference type="WBParaSite" id="nRc.2.0.1.t30909-RA"/>
    </source>
</evidence>
<sequence>MENYLSTVDDVRSMVEKSILRVESLASCMALPSVSARTLVNNVTRRETMATTRFMADGKRQIDFVLVHEADRSRRRPWLHMKNRGSLFQSDGGQSMLLI</sequence>